<dbReference type="Gene3D" id="1.25.20.10">
    <property type="entry name" value="Bacterial muramidases"/>
    <property type="match status" value="1"/>
</dbReference>
<keyword evidence="3 4" id="KW-0732">Signal</keyword>
<reference evidence="6 7" key="1">
    <citation type="submission" date="2021-04" db="EMBL/GenBank/DDBJ databases">
        <title>The complete genome sequence of Neokomagataea sp. TBRC 2177.</title>
        <authorList>
            <person name="Charoenyingcharoen P."/>
            <person name="Yukphan P."/>
        </authorList>
    </citation>
    <scope>NUCLEOTIDE SEQUENCE [LARGE SCALE GENOMIC DNA]</scope>
    <source>
        <strain evidence="6 7">TBRC 2177</strain>
    </source>
</reference>
<evidence type="ECO:0000256" key="1">
    <source>
        <dbReference type="ARBA" id="ARBA00007734"/>
    </source>
</evidence>
<sequence length="657" mass="69767">MIPLNCNNATRAVVVSALLVAGGSLASVRAQTLRSQPAQAGTVQTEDAHDDETAFAQGRMPDDAAVSLPHPLSAGEAAHYRQIFQAQRRGDVRLAQITQRHLSDTTLLGDVLADRYLSPGAQPASEELKDWLKHYASLPDAGNIQAQLLKMVPPGSVPVQSFRRALSADAGSDSAHTGSAVPADPLAHAFTRNSLLDRTVQERVARGERGAESARRLVDATPGMTDAYAGQLYGEIALGLLSQGVTSAALRIGSAGYGRGQHKVALPAYVAGLAAWRSGQYAAAYSLFEDAANAPLTTAEAQASAAYWAGRSSVPVHGMTRYASWLHRAAVHKETFYGLLAAQSLEQGRHGHARVPGLAHELTLHDPVPVLSEIDVEAVNALPDGRRLFALLQIGEAGRAEAVIRQIWPDIAGDSARARSLQLVAQAAGLQDLSEQLASLIVDGEHQPSGVPGASLPLPSLRPAHGFRVDPALVYALTRVESNFDASAVSGVGAEGLMQIRPLTATFVTHPHQVYDSKGVAINTVAPGMVARLRDPAANLEIGQMYVVYLAGQSSHVDDATHPAGGDLVRVLASYNAGPGAIARWEAAQQADMHDPLYFMETLPNTETRDYVHRALTYTWLYAHRLHVGAPSLAALSASEWPSFSAEEALARKHAVN</sequence>
<dbReference type="InterPro" id="IPR008258">
    <property type="entry name" value="Transglycosylase_SLT_dom_1"/>
</dbReference>
<evidence type="ECO:0000313" key="7">
    <source>
        <dbReference type="Proteomes" id="UP000677812"/>
    </source>
</evidence>
<evidence type="ECO:0000259" key="5">
    <source>
        <dbReference type="Pfam" id="PF01464"/>
    </source>
</evidence>
<organism evidence="6 7">
    <name type="scientific">Neokomagataea anthophila</name>
    <dbReference type="NCBI Taxonomy" id="2826925"/>
    <lineage>
        <taxon>Bacteria</taxon>
        <taxon>Pseudomonadati</taxon>
        <taxon>Pseudomonadota</taxon>
        <taxon>Alphaproteobacteria</taxon>
        <taxon>Acetobacterales</taxon>
        <taxon>Acetobacteraceae</taxon>
        <taxon>Neokomagataea</taxon>
    </lineage>
</organism>
<evidence type="ECO:0000256" key="2">
    <source>
        <dbReference type="ARBA" id="ARBA00009387"/>
    </source>
</evidence>
<dbReference type="SUPFAM" id="SSF48435">
    <property type="entry name" value="Bacterial muramidases"/>
    <property type="match status" value="1"/>
</dbReference>
<dbReference type="Proteomes" id="UP000677812">
    <property type="component" value="Unassembled WGS sequence"/>
</dbReference>
<dbReference type="Pfam" id="PF01464">
    <property type="entry name" value="SLT"/>
    <property type="match status" value="1"/>
</dbReference>
<feature type="chain" id="PRO_5047526909" evidence="4">
    <location>
        <begin position="27"/>
        <end position="657"/>
    </location>
</feature>
<gene>
    <name evidence="6" type="ORF">KB213_08020</name>
</gene>
<dbReference type="EMBL" id="JAGRQH010000004">
    <property type="protein sequence ID" value="MBR0559996.1"/>
    <property type="molecule type" value="Genomic_DNA"/>
</dbReference>
<protein>
    <submittedName>
        <fullName evidence="6">Transglycosylase SLT domain-containing protein</fullName>
    </submittedName>
</protein>
<dbReference type="InterPro" id="IPR000189">
    <property type="entry name" value="Transglyc_AS"/>
</dbReference>
<dbReference type="PROSITE" id="PS00922">
    <property type="entry name" value="TRANSGLYCOSYLASE"/>
    <property type="match status" value="1"/>
</dbReference>
<evidence type="ECO:0000256" key="3">
    <source>
        <dbReference type="ARBA" id="ARBA00022729"/>
    </source>
</evidence>
<dbReference type="InterPro" id="IPR008939">
    <property type="entry name" value="Lytic_TGlycosylase_superhlx_U"/>
</dbReference>
<dbReference type="Gene3D" id="1.10.530.10">
    <property type="match status" value="1"/>
</dbReference>
<comment type="similarity">
    <text evidence="1">Belongs to the transglycosylase Slt family.</text>
</comment>
<feature type="domain" description="Transglycosylase SLT" evidence="5">
    <location>
        <begin position="465"/>
        <end position="591"/>
    </location>
</feature>
<feature type="signal peptide" evidence="4">
    <location>
        <begin position="1"/>
        <end position="26"/>
    </location>
</feature>
<dbReference type="PANTHER" id="PTHR37423">
    <property type="entry name" value="SOLUBLE LYTIC MUREIN TRANSGLYCOSYLASE-RELATED"/>
    <property type="match status" value="1"/>
</dbReference>
<dbReference type="PANTHER" id="PTHR37423:SF2">
    <property type="entry name" value="MEMBRANE-BOUND LYTIC MUREIN TRANSGLYCOSYLASE C"/>
    <property type="match status" value="1"/>
</dbReference>
<proteinExistence type="inferred from homology"/>
<comment type="caution">
    <text evidence="6">The sequence shown here is derived from an EMBL/GenBank/DDBJ whole genome shotgun (WGS) entry which is preliminary data.</text>
</comment>
<accession>A0ABS5E867</accession>
<keyword evidence="7" id="KW-1185">Reference proteome</keyword>
<comment type="similarity">
    <text evidence="2">Belongs to the virb1 family.</text>
</comment>
<dbReference type="SUPFAM" id="SSF53955">
    <property type="entry name" value="Lysozyme-like"/>
    <property type="match status" value="1"/>
</dbReference>
<dbReference type="InterPro" id="IPR023346">
    <property type="entry name" value="Lysozyme-like_dom_sf"/>
</dbReference>
<name>A0ABS5E867_9PROT</name>
<evidence type="ECO:0000313" key="6">
    <source>
        <dbReference type="EMBL" id="MBR0559996.1"/>
    </source>
</evidence>
<evidence type="ECO:0000256" key="4">
    <source>
        <dbReference type="SAM" id="SignalP"/>
    </source>
</evidence>